<feature type="region of interest" description="Disordered" evidence="2">
    <location>
        <begin position="1120"/>
        <end position="1218"/>
    </location>
</feature>
<name>A0A7J8IG86_ROUAE</name>
<sequence>MYVLERVQHRVPEEALRHEKYTSQLQVGITGPAPKRGETLPEHAPYCESSNPRLERGDRRPGAEATAYRTPLYGQPSWWGEDDGGTVPEDRPQEGPHPERPKELAQQDGDLAGMTAGFRAPGEPQGYSFRREPSYFEIPTKECPAPRPSEPPAPEAPTKDVVPGGGGAPPVVQSHASFTIEFDDCSPGKVKIKDHVTKFSLRQRRPPAREPTPVEVVSAETKVADWLVQNDPGLLRQAGPGDDRHSTKSDLPVHTRTLKGHKHEDGTQSDSEDPLAKAAAVAGAPVDGGEQVRLQRQIKRDPQELLHNQQAFVIEFFDEDTPRKKRSQSFTHTPPGDPKADKRRGQGPADRDRPAAPAPARGAGSSSGPQRASSLKREKTEERLGGPPPSARAPRAFGSVGRRSRLAQDFMAQCLREGSPATRPGPEKASPALPAPLTPHGASPVAPATPPPPPAEPQPTKTRTQEEDDSLSDAGTYTIETETQDQEVEEARRMIDQVFGVLESPDLSRVSSAIFRPVIRGDRDECSDGMTQRMALLQEFASRPAGVTAQGELQGLPVPGSPGGQKWVSRWASLADSYSDPGPAEDSPGRRAGELEGALPVRQRRLLPPLPSDRVDSPAGPEATQRSGPGPPESSSEQASCLLGQEDLEPDSLSDASGSDGGRGTEPGGGLQEERRRSPQEGPVWTRGRRSPRAPGEPAPTSFFIGDQNGEAAFPRRTSVAPGEMGGSGLAAQPSPSARDGVYVSTNGRMVIQLQTKRSPEPESPAPAPAKEALAFTRQESFTKEPASGPRTPGQLPHISSHPLLQDLAAARASRIDLHAQDTHLILKETETALAALEARLLSKSAAGTEGGAGDAPRLPEDSLSGDSDVDTASTVSLLSGRNGSSPTSSQLPGQQREKPPSPAAAQDLGVAALGGVREGLSEKLHRPAGVADAGREEPARRLAPPRGQGLQGSPDWPDEDRGSGLVHPPGSSMVVSDHEAPVAPGAGPPVSRRKPTAAPTTPAAREEQSRGSASAQKVQQALTRSNSLSTPRPTRASRLRRARLGDASDTEVADCDRGSLANPEPVGRPASEQAKKLSRLDILAMPRKRAGSFTGPGDSEAVPLRTGFSGRSVEACCTSRKPTMAEARATAKKTASTAAACRQPFSRARPGSARYSSPSTRRRQQGSDCTSTSEEEYGSHQASPRHPRARASAATQTPRAGSCTRARPRDTDDEEEPDPYAFIVQTAEIAEIARLSQTLVKDVAILAREIHDVAGDGDSLGSPGPARSPALSNVPSTPASTIYAREELVQRIPEASLNFQKVPPGSLSTRDLDQNMNDCREDPLTNKTRPRNREEVIFDNLMLNPVSQLSHAIRENTEHLAEKMKILFQNTGRAWEDLEAKINAENEVPILKTSNKEISSILKELRRVQKQLEVINAIVDPSGNLDQLTTNRGSVVSAQPGRGRPAAQSPSPPALALSLRSFPQRASCGSPSLPDPAFLPDTERFLM</sequence>
<feature type="compositionally biased region" description="Low complexity" evidence="2">
    <location>
        <begin position="1125"/>
        <end position="1141"/>
    </location>
</feature>
<feature type="compositionally biased region" description="Low complexity" evidence="2">
    <location>
        <begin position="982"/>
        <end position="1004"/>
    </location>
</feature>
<dbReference type="EMBL" id="JACASE010000003">
    <property type="protein sequence ID" value="KAF6483646.1"/>
    <property type="molecule type" value="Genomic_DNA"/>
</dbReference>
<evidence type="ECO:0000259" key="3">
    <source>
        <dbReference type="Pfam" id="PF15308"/>
    </source>
</evidence>
<feature type="compositionally biased region" description="Pro residues" evidence="2">
    <location>
        <begin position="447"/>
        <end position="457"/>
    </location>
</feature>
<feature type="region of interest" description="Disordered" evidence="2">
    <location>
        <begin position="551"/>
        <end position="742"/>
    </location>
</feature>
<feature type="region of interest" description="Disordered" evidence="2">
    <location>
        <begin position="1300"/>
        <end position="1328"/>
    </location>
</feature>
<feature type="compositionally biased region" description="Basic and acidic residues" evidence="2">
    <location>
        <begin position="88"/>
        <end position="105"/>
    </location>
</feature>
<feature type="region of interest" description="Disordered" evidence="2">
    <location>
        <begin position="230"/>
        <end position="296"/>
    </location>
</feature>
<feature type="region of interest" description="Disordered" evidence="2">
    <location>
        <begin position="27"/>
        <end position="172"/>
    </location>
</feature>
<feature type="region of interest" description="Disordered" evidence="2">
    <location>
        <begin position="317"/>
        <end position="491"/>
    </location>
</feature>
<feature type="region of interest" description="Disordered" evidence="2">
    <location>
        <begin position="846"/>
        <end position="1081"/>
    </location>
</feature>
<evidence type="ECO:0000313" key="4">
    <source>
        <dbReference type="EMBL" id="KAF6483646.1"/>
    </source>
</evidence>
<feature type="compositionally biased region" description="Basic and acidic residues" evidence="2">
    <location>
        <begin position="375"/>
        <end position="384"/>
    </location>
</feature>
<comment type="caution">
    <text evidence="4">The sequence shown here is derived from an EMBL/GenBank/DDBJ whole genome shotgun (WGS) entry which is preliminary data.</text>
</comment>
<dbReference type="PANTHER" id="PTHR15715:SF18">
    <property type="entry name" value="CENTROSOMAL PROTEIN OF 170 KDA PROTEIN B"/>
    <property type="match status" value="1"/>
</dbReference>
<comment type="similarity">
    <text evidence="1">Belongs to the CEP170 family.</text>
</comment>
<feature type="compositionally biased region" description="Polar residues" evidence="2">
    <location>
        <begin position="871"/>
        <end position="894"/>
    </location>
</feature>
<dbReference type="PANTHER" id="PTHR15715">
    <property type="entry name" value="CENTROSOMAL PROTEIN OF 170 KDA"/>
    <property type="match status" value="1"/>
</dbReference>
<feature type="compositionally biased region" description="Polar residues" evidence="2">
    <location>
        <begin position="1011"/>
        <end position="1029"/>
    </location>
</feature>
<feature type="compositionally biased region" description="Gly residues" evidence="2">
    <location>
        <begin position="659"/>
        <end position="671"/>
    </location>
</feature>
<dbReference type="InterPro" id="IPR051176">
    <property type="entry name" value="Cent_Immune-Sig_Mod"/>
</dbReference>
<feature type="compositionally biased region" description="Basic and acidic residues" evidence="2">
    <location>
        <begin position="53"/>
        <end position="62"/>
    </location>
</feature>
<dbReference type="Pfam" id="PF15308">
    <property type="entry name" value="CEP170_C"/>
    <property type="match status" value="1"/>
</dbReference>
<feature type="region of interest" description="Disordered" evidence="2">
    <location>
        <begin position="756"/>
        <end position="803"/>
    </location>
</feature>
<feature type="domain" description="CEP170 C-terminal" evidence="3">
    <location>
        <begin position="749"/>
        <end position="1431"/>
    </location>
</feature>
<dbReference type="Proteomes" id="UP000593571">
    <property type="component" value="Unassembled WGS sequence"/>
</dbReference>
<protein>
    <recommendedName>
        <fullName evidence="3">CEP170 C-terminal domain-containing protein</fullName>
    </recommendedName>
</protein>
<gene>
    <name evidence="4" type="ORF">HJG63_002688</name>
</gene>
<feature type="region of interest" description="Disordered" evidence="2">
    <location>
        <begin position="1256"/>
        <end position="1278"/>
    </location>
</feature>
<feature type="compositionally biased region" description="Pro residues" evidence="2">
    <location>
        <begin position="145"/>
        <end position="155"/>
    </location>
</feature>
<accession>A0A7J8IG86</accession>
<feature type="compositionally biased region" description="Basic and acidic residues" evidence="2">
    <location>
        <begin position="1311"/>
        <end position="1325"/>
    </location>
</feature>
<proteinExistence type="inferred from homology"/>
<organism evidence="4 5">
    <name type="scientific">Rousettus aegyptiacus</name>
    <name type="common">Egyptian fruit bat</name>
    <name type="synonym">Pteropus aegyptiacus</name>
    <dbReference type="NCBI Taxonomy" id="9407"/>
    <lineage>
        <taxon>Eukaryota</taxon>
        <taxon>Metazoa</taxon>
        <taxon>Chordata</taxon>
        <taxon>Craniata</taxon>
        <taxon>Vertebrata</taxon>
        <taxon>Euteleostomi</taxon>
        <taxon>Mammalia</taxon>
        <taxon>Eutheria</taxon>
        <taxon>Laurasiatheria</taxon>
        <taxon>Chiroptera</taxon>
        <taxon>Yinpterochiroptera</taxon>
        <taxon>Pteropodoidea</taxon>
        <taxon>Pteropodidae</taxon>
        <taxon>Rousettinae</taxon>
        <taxon>Rousettus</taxon>
    </lineage>
</organism>
<evidence type="ECO:0000256" key="1">
    <source>
        <dbReference type="ARBA" id="ARBA00010436"/>
    </source>
</evidence>
<dbReference type="InterPro" id="IPR029300">
    <property type="entry name" value="CEP170_C"/>
</dbReference>
<evidence type="ECO:0000256" key="2">
    <source>
        <dbReference type="SAM" id="MobiDB-lite"/>
    </source>
</evidence>
<feature type="compositionally biased region" description="Basic and acidic residues" evidence="2">
    <location>
        <begin position="241"/>
        <end position="253"/>
    </location>
</feature>
<evidence type="ECO:0000313" key="5">
    <source>
        <dbReference type="Proteomes" id="UP000593571"/>
    </source>
</evidence>
<feature type="compositionally biased region" description="Low complexity" evidence="2">
    <location>
        <begin position="358"/>
        <end position="373"/>
    </location>
</feature>
<keyword evidence="5" id="KW-1185">Reference proteome</keyword>
<feature type="compositionally biased region" description="Basic and acidic residues" evidence="2">
    <location>
        <begin position="338"/>
        <end position="354"/>
    </location>
</feature>
<reference evidence="4 5" key="1">
    <citation type="journal article" date="2020" name="Nature">
        <title>Six reference-quality genomes reveal evolution of bat adaptations.</title>
        <authorList>
            <person name="Jebb D."/>
            <person name="Huang Z."/>
            <person name="Pippel M."/>
            <person name="Hughes G.M."/>
            <person name="Lavrichenko K."/>
            <person name="Devanna P."/>
            <person name="Winkler S."/>
            <person name="Jermiin L.S."/>
            <person name="Skirmuntt E.C."/>
            <person name="Katzourakis A."/>
            <person name="Burkitt-Gray L."/>
            <person name="Ray D.A."/>
            <person name="Sullivan K.A.M."/>
            <person name="Roscito J.G."/>
            <person name="Kirilenko B.M."/>
            <person name="Davalos L.M."/>
            <person name="Corthals A.P."/>
            <person name="Power M.L."/>
            <person name="Jones G."/>
            <person name="Ransome R.D."/>
            <person name="Dechmann D.K.N."/>
            <person name="Locatelli A.G."/>
            <person name="Puechmaille S.J."/>
            <person name="Fedrigo O."/>
            <person name="Jarvis E.D."/>
            <person name="Hiller M."/>
            <person name="Vernes S.C."/>
            <person name="Myers E.W."/>
            <person name="Teeling E.C."/>
        </authorList>
    </citation>
    <scope>NUCLEOTIDE SEQUENCE [LARGE SCALE GENOMIC DNA]</scope>
    <source>
        <strain evidence="4">MRouAeg1</strain>
        <tissue evidence="4">Muscle</tissue>
    </source>
</reference>